<proteinExistence type="predicted"/>
<evidence type="ECO:0000313" key="1">
    <source>
        <dbReference type="EMBL" id="KAJ9054942.1"/>
    </source>
</evidence>
<organism evidence="1 2">
    <name type="scientific">Entomophthora muscae</name>
    <dbReference type="NCBI Taxonomy" id="34485"/>
    <lineage>
        <taxon>Eukaryota</taxon>
        <taxon>Fungi</taxon>
        <taxon>Fungi incertae sedis</taxon>
        <taxon>Zoopagomycota</taxon>
        <taxon>Entomophthoromycotina</taxon>
        <taxon>Entomophthoromycetes</taxon>
        <taxon>Entomophthorales</taxon>
        <taxon>Entomophthoraceae</taxon>
        <taxon>Entomophthora</taxon>
    </lineage>
</organism>
<name>A0ACC2RY20_9FUNG</name>
<dbReference type="Proteomes" id="UP001165960">
    <property type="component" value="Unassembled WGS sequence"/>
</dbReference>
<evidence type="ECO:0000313" key="2">
    <source>
        <dbReference type="Proteomes" id="UP001165960"/>
    </source>
</evidence>
<sequence length="120" mass="13627">MWRVQETAQGLEEDACLVIRKVLEELRVMWSRYKPPSKKLPHPENDNNIQLATGFKPGHVMVSGELEHHRQLYAWGFKPDKACLALQKLSLDTPPATATSLGRLAHVFTLFLPSLHVFVV</sequence>
<dbReference type="EMBL" id="QTSX02006418">
    <property type="protein sequence ID" value="KAJ9054942.1"/>
    <property type="molecule type" value="Genomic_DNA"/>
</dbReference>
<reference evidence="1" key="1">
    <citation type="submission" date="2022-04" db="EMBL/GenBank/DDBJ databases">
        <title>Genome of the entomopathogenic fungus Entomophthora muscae.</title>
        <authorList>
            <person name="Elya C."/>
            <person name="Lovett B.R."/>
            <person name="Lee E."/>
            <person name="Macias A.M."/>
            <person name="Hajek A.E."/>
            <person name="De Bivort B.L."/>
            <person name="Kasson M.T."/>
            <person name="De Fine Licht H.H."/>
            <person name="Stajich J.E."/>
        </authorList>
    </citation>
    <scope>NUCLEOTIDE SEQUENCE</scope>
    <source>
        <strain evidence="1">Berkeley</strain>
    </source>
</reference>
<keyword evidence="2" id="KW-1185">Reference proteome</keyword>
<gene>
    <name evidence="1" type="ORF">DSO57_1009101</name>
</gene>
<comment type="caution">
    <text evidence="1">The sequence shown here is derived from an EMBL/GenBank/DDBJ whole genome shotgun (WGS) entry which is preliminary data.</text>
</comment>
<accession>A0ACC2RY20</accession>
<protein>
    <submittedName>
        <fullName evidence="1">Uncharacterized protein</fullName>
    </submittedName>
</protein>